<feature type="region of interest" description="Disordered" evidence="1">
    <location>
        <begin position="1"/>
        <end position="45"/>
    </location>
</feature>
<proteinExistence type="predicted"/>
<dbReference type="AlphaFoldDB" id="A0A238D9E8"/>
<evidence type="ECO:0000256" key="1">
    <source>
        <dbReference type="SAM" id="MobiDB-lite"/>
    </source>
</evidence>
<accession>A0A238D9E8</accession>
<dbReference type="EMBL" id="FLMQ01000058">
    <property type="protein sequence ID" value="SBP89875.1"/>
    <property type="molecule type" value="Genomic_DNA"/>
</dbReference>
<evidence type="ECO:0000313" key="3">
    <source>
        <dbReference type="Proteomes" id="UP000214566"/>
    </source>
</evidence>
<sequence>MEHPAMPTQTKTRPSATRDAGPVATGSPSPATGGATSGITVSTRNGVTAVTRNGVTNEAKLGDTPVTALHGYDDQRPLAPSRGLTTRASSLHLRDAIFERSLRLANRFRVIRTIDVAAACFPERPFKASLTAAQRAVRGMVKRGLLRRYRTDRFQTVYGLTQPGVDWLGDHGHDAASSVRRVSDMTNPEHRLWAQFLVVCSWARGLRAVTESELLHDLNANAKAGTRNGSSKAVQGYITVSVHRRGASVRKHLRPDAVAFDVEGRGVTWFEVDRSKRGSDRQADLAALVGAIGNKLADGRVLRRVVVMCKTERIERDAVRVVEQLAAACNQLVLTEGRRHIRRQSDGVYEVMAAIPVKRQDSRTALIDEQVGHVIVQMLPIWLPKVRIDVTNKWSTDGWFGDNYLPYKRPANLSLWRVPGSPLVPTDDEDGDDG</sequence>
<evidence type="ECO:0000313" key="2">
    <source>
        <dbReference type="EMBL" id="SBP89875.1"/>
    </source>
</evidence>
<protein>
    <submittedName>
        <fullName evidence="2">Uncharacterized protein</fullName>
    </submittedName>
</protein>
<gene>
    <name evidence="2" type="ORF">THIARS_90025</name>
</gene>
<name>A0A238D9E8_THIDL</name>
<organism evidence="2 3">
    <name type="scientific">Thiomonas delicata</name>
    <name type="common">Thiomonas cuprina</name>
    <dbReference type="NCBI Taxonomy" id="364030"/>
    <lineage>
        <taxon>Bacteria</taxon>
        <taxon>Pseudomonadati</taxon>
        <taxon>Pseudomonadota</taxon>
        <taxon>Betaproteobacteria</taxon>
        <taxon>Burkholderiales</taxon>
        <taxon>Thiomonas</taxon>
    </lineage>
</organism>
<reference evidence="2 3" key="1">
    <citation type="submission" date="2016-06" db="EMBL/GenBank/DDBJ databases">
        <authorList>
            <person name="Kjaerup R.B."/>
            <person name="Dalgaard T.S."/>
            <person name="Juul-Madsen H.R."/>
        </authorList>
    </citation>
    <scope>NUCLEOTIDE SEQUENCE [LARGE SCALE GENOMIC DNA]</scope>
    <source>
        <strain evidence="2 3">DSM 16361</strain>
    </source>
</reference>
<keyword evidence="3" id="KW-1185">Reference proteome</keyword>
<dbReference type="Proteomes" id="UP000214566">
    <property type="component" value="Unassembled WGS sequence"/>
</dbReference>